<dbReference type="InterPro" id="IPR022893">
    <property type="entry name" value="Shikimate_DH_fam"/>
</dbReference>
<reference evidence="10" key="1">
    <citation type="submission" date="2023-01" db="EMBL/GenBank/DDBJ databases">
        <title>Oxazolidinone resistance genes in florfenicol resistant enterococci from beef cattle and veal calves at slaughter.</title>
        <authorList>
            <person name="Biggel M."/>
        </authorList>
    </citation>
    <scope>NUCLEOTIDE SEQUENCE</scope>
    <source>
        <strain evidence="10">K204-1</strain>
    </source>
</reference>
<proteinExistence type="inferred from homology"/>
<comment type="subunit">
    <text evidence="7">Homodimer.</text>
</comment>
<accession>A0AAE9XLT8</accession>
<dbReference type="NCBIfam" id="NF001319">
    <property type="entry name" value="PRK00258.3-3"/>
    <property type="match status" value="1"/>
</dbReference>
<dbReference type="PANTHER" id="PTHR21089">
    <property type="entry name" value="SHIKIMATE DEHYDROGENASE"/>
    <property type="match status" value="1"/>
</dbReference>
<evidence type="ECO:0000259" key="8">
    <source>
        <dbReference type="Pfam" id="PF08501"/>
    </source>
</evidence>
<comment type="catalytic activity">
    <reaction evidence="7">
        <text>shikimate + NADP(+) = 3-dehydroshikimate + NADPH + H(+)</text>
        <dbReference type="Rhea" id="RHEA:17737"/>
        <dbReference type="ChEBI" id="CHEBI:15378"/>
        <dbReference type="ChEBI" id="CHEBI:16630"/>
        <dbReference type="ChEBI" id="CHEBI:36208"/>
        <dbReference type="ChEBI" id="CHEBI:57783"/>
        <dbReference type="ChEBI" id="CHEBI:58349"/>
        <dbReference type="EC" id="1.1.1.25"/>
    </reaction>
</comment>
<dbReference type="InterPro" id="IPR046346">
    <property type="entry name" value="Aminoacid_DH-like_N_sf"/>
</dbReference>
<dbReference type="CDD" id="cd01065">
    <property type="entry name" value="NAD_bind_Shikimate_DH"/>
    <property type="match status" value="1"/>
</dbReference>
<feature type="binding site" evidence="7">
    <location>
        <position position="106"/>
    </location>
    <ligand>
        <name>shikimate</name>
        <dbReference type="ChEBI" id="CHEBI:36208"/>
    </ligand>
</feature>
<dbReference type="InterPro" id="IPR041121">
    <property type="entry name" value="SDH_C"/>
</dbReference>
<dbReference type="AlphaFoldDB" id="A0AAE9XLT8"/>
<dbReference type="InterPro" id="IPR011342">
    <property type="entry name" value="Shikimate_DH"/>
</dbReference>
<dbReference type="GO" id="GO:0004764">
    <property type="term" value="F:shikimate 3-dehydrogenase (NADP+) activity"/>
    <property type="evidence" value="ECO:0007669"/>
    <property type="project" value="UniProtKB-UniRule"/>
</dbReference>
<dbReference type="SUPFAM" id="SSF51735">
    <property type="entry name" value="NAD(P)-binding Rossmann-fold domains"/>
    <property type="match status" value="1"/>
</dbReference>
<dbReference type="GO" id="GO:0008652">
    <property type="term" value="P:amino acid biosynthetic process"/>
    <property type="evidence" value="ECO:0007669"/>
    <property type="project" value="UniProtKB-KW"/>
</dbReference>
<comment type="caution">
    <text evidence="7">Lacks conserved residue(s) required for the propagation of feature annotation.</text>
</comment>
<feature type="binding site" evidence="7">
    <location>
        <position position="261"/>
    </location>
    <ligand>
        <name>shikimate</name>
        <dbReference type="ChEBI" id="CHEBI:36208"/>
    </ligand>
</feature>
<comment type="pathway">
    <text evidence="1 7">Metabolic intermediate biosynthesis; chorismate biosynthesis; chorismate from D-erythrose 4-phosphate and phosphoenolpyruvate: step 4/7.</text>
</comment>
<feature type="binding site" evidence="7">
    <location>
        <position position="231"/>
    </location>
    <ligand>
        <name>NADP(+)</name>
        <dbReference type="ChEBI" id="CHEBI:58349"/>
    </ligand>
</feature>
<feature type="binding site" evidence="7">
    <location>
        <position position="91"/>
    </location>
    <ligand>
        <name>shikimate</name>
        <dbReference type="ChEBI" id="CHEBI:36208"/>
    </ligand>
</feature>
<feature type="binding site" evidence="7">
    <location>
        <position position="233"/>
    </location>
    <ligand>
        <name>shikimate</name>
        <dbReference type="ChEBI" id="CHEBI:36208"/>
    </ligand>
</feature>
<evidence type="ECO:0000256" key="3">
    <source>
        <dbReference type="ARBA" id="ARBA00022605"/>
    </source>
</evidence>
<dbReference type="EMBL" id="CP116507">
    <property type="protein sequence ID" value="WCG22343.1"/>
    <property type="molecule type" value="Genomic_DNA"/>
</dbReference>
<feature type="binding site" evidence="7">
    <location>
        <position position="66"/>
    </location>
    <ligand>
        <name>shikimate</name>
        <dbReference type="ChEBI" id="CHEBI:36208"/>
    </ligand>
</feature>
<evidence type="ECO:0000256" key="7">
    <source>
        <dbReference type="HAMAP-Rule" id="MF_00222"/>
    </source>
</evidence>
<dbReference type="Gene3D" id="3.40.50.720">
    <property type="entry name" value="NAD(P)-binding Rossmann-like Domain"/>
    <property type="match status" value="1"/>
</dbReference>
<dbReference type="Pfam" id="PF08501">
    <property type="entry name" value="Shikimate_dh_N"/>
    <property type="match status" value="1"/>
</dbReference>
<dbReference type="PANTHER" id="PTHR21089:SF1">
    <property type="entry name" value="BIFUNCTIONAL 3-DEHYDROQUINATE DEHYDRATASE_SHIKIMATE DEHYDROGENASE, CHLOROPLASTIC"/>
    <property type="match status" value="1"/>
</dbReference>
<feature type="domain" description="Shikimate dehydrogenase substrate binding N-terminal" evidence="8">
    <location>
        <begin position="11"/>
        <end position="93"/>
    </location>
</feature>
<sequence>MINGETRLAGIIAKPIKHSLSPFIHNTSFQLLNVNGVYVSLETEADNLREALSMIKVWEMYGVNISMPYKRAVIPYLDSLSEEAELTQAVNTVVLSDGKLIGHNTDGIGFVSFLEAESIDYHRKEVVILGAGGAAQAIVTQLALQKVCAIHVFKRNNETFATTVAQMKQLSQHLGVAISVYDFDDINALNYLLEKNVILVNTTNVGMGAQATSSPLSPQAKLRAEHTVIDIIYYPLVTPLMRQARNMGCQTFNGLGMLVHQAAVSFELWTGKSMPVNEIYKRLLITLSGEEENDN</sequence>
<dbReference type="InterPro" id="IPR013708">
    <property type="entry name" value="Shikimate_DH-bd_N"/>
</dbReference>
<feature type="binding site" evidence="7">
    <location>
        <begin position="130"/>
        <end position="134"/>
    </location>
    <ligand>
        <name>NADP(+)</name>
        <dbReference type="ChEBI" id="CHEBI:58349"/>
    </ligand>
</feature>
<dbReference type="GO" id="GO:0009073">
    <property type="term" value="P:aromatic amino acid family biosynthetic process"/>
    <property type="evidence" value="ECO:0007669"/>
    <property type="project" value="UniProtKB-KW"/>
</dbReference>
<feature type="binding site" evidence="7">
    <location>
        <begin position="19"/>
        <end position="21"/>
    </location>
    <ligand>
        <name>shikimate</name>
        <dbReference type="ChEBI" id="CHEBI:36208"/>
    </ligand>
</feature>
<feature type="active site" description="Proton acceptor" evidence="7">
    <location>
        <position position="70"/>
    </location>
</feature>
<dbReference type="GO" id="GO:0050661">
    <property type="term" value="F:NADP binding"/>
    <property type="evidence" value="ECO:0007669"/>
    <property type="project" value="InterPro"/>
</dbReference>
<dbReference type="GO" id="GO:0019632">
    <property type="term" value="P:shikimate metabolic process"/>
    <property type="evidence" value="ECO:0007669"/>
    <property type="project" value="InterPro"/>
</dbReference>
<gene>
    <name evidence="7" type="primary">aroE</name>
    <name evidence="10" type="ORF">PML95_08045</name>
</gene>
<keyword evidence="3 7" id="KW-0028">Amino-acid biosynthesis</keyword>
<keyword evidence="6 7" id="KW-0057">Aromatic amino acid biosynthesis</keyword>
<feature type="domain" description="SDH C-terminal" evidence="9">
    <location>
        <begin position="254"/>
        <end position="284"/>
    </location>
</feature>
<evidence type="ECO:0000313" key="11">
    <source>
        <dbReference type="Proteomes" id="UP001179600"/>
    </source>
</evidence>
<comment type="similarity">
    <text evidence="7">Belongs to the shikimate dehydrogenase family.</text>
</comment>
<protein>
    <recommendedName>
        <fullName evidence="2 7">Shikimate dehydrogenase (NADP(+))</fullName>
        <shortName evidence="7">SDH</shortName>
        <ecNumber evidence="2 7">1.1.1.25</ecNumber>
    </recommendedName>
</protein>
<dbReference type="NCBIfam" id="TIGR00507">
    <property type="entry name" value="aroE"/>
    <property type="match status" value="1"/>
</dbReference>
<feature type="binding site" evidence="7">
    <location>
        <position position="82"/>
    </location>
    <ligand>
        <name>NADP(+)</name>
        <dbReference type="ChEBI" id="CHEBI:58349"/>
    </ligand>
</feature>
<organism evidence="10 11">
    <name type="scientific">Vagococcus lutrae</name>
    <dbReference type="NCBI Taxonomy" id="81947"/>
    <lineage>
        <taxon>Bacteria</taxon>
        <taxon>Bacillati</taxon>
        <taxon>Bacillota</taxon>
        <taxon>Bacilli</taxon>
        <taxon>Lactobacillales</taxon>
        <taxon>Enterococcaceae</taxon>
        <taxon>Vagococcus</taxon>
    </lineage>
</organism>
<evidence type="ECO:0000313" key="10">
    <source>
        <dbReference type="EMBL" id="WCG22343.1"/>
    </source>
</evidence>
<evidence type="ECO:0000256" key="6">
    <source>
        <dbReference type="ARBA" id="ARBA00023141"/>
    </source>
</evidence>
<dbReference type="GO" id="GO:0009423">
    <property type="term" value="P:chorismate biosynthetic process"/>
    <property type="evidence" value="ECO:0007669"/>
    <property type="project" value="UniProtKB-UniRule"/>
</dbReference>
<dbReference type="Pfam" id="PF18317">
    <property type="entry name" value="SDH_C"/>
    <property type="match status" value="1"/>
</dbReference>
<dbReference type="Gene3D" id="3.40.50.10860">
    <property type="entry name" value="Leucine Dehydrogenase, chain A, domain 1"/>
    <property type="match status" value="1"/>
</dbReference>
<dbReference type="EC" id="1.1.1.25" evidence="2 7"/>
<evidence type="ECO:0000256" key="5">
    <source>
        <dbReference type="ARBA" id="ARBA00023002"/>
    </source>
</evidence>
<dbReference type="SUPFAM" id="SSF53223">
    <property type="entry name" value="Aminoacid dehydrogenase-like, N-terminal domain"/>
    <property type="match status" value="1"/>
</dbReference>
<keyword evidence="5 7" id="KW-0560">Oxidoreductase</keyword>
<dbReference type="InterPro" id="IPR036291">
    <property type="entry name" value="NAD(P)-bd_dom_sf"/>
</dbReference>
<keyword evidence="4 7" id="KW-0521">NADP</keyword>
<evidence type="ECO:0000256" key="2">
    <source>
        <dbReference type="ARBA" id="ARBA00012962"/>
    </source>
</evidence>
<evidence type="ECO:0000256" key="4">
    <source>
        <dbReference type="ARBA" id="ARBA00022857"/>
    </source>
</evidence>
<dbReference type="Proteomes" id="UP001179600">
    <property type="component" value="Chromosome"/>
</dbReference>
<dbReference type="HAMAP" id="MF_00222">
    <property type="entry name" value="Shikimate_DH_AroE"/>
    <property type="match status" value="1"/>
</dbReference>
<name>A0AAE9XLT8_9ENTE</name>
<evidence type="ECO:0000256" key="1">
    <source>
        <dbReference type="ARBA" id="ARBA00004871"/>
    </source>
</evidence>
<feature type="binding site" evidence="7">
    <location>
        <position position="254"/>
    </location>
    <ligand>
        <name>NADP(+)</name>
        <dbReference type="ChEBI" id="CHEBI:58349"/>
    </ligand>
</feature>
<comment type="function">
    <text evidence="7">Involved in the biosynthesis of the chorismate, which leads to the biosynthesis of aromatic amino acids. Catalyzes the reversible NADPH linked reduction of 3-dehydroshikimate (DHSA) to yield shikimate (SA).</text>
</comment>
<evidence type="ECO:0000259" key="9">
    <source>
        <dbReference type="Pfam" id="PF18317"/>
    </source>
</evidence>
<dbReference type="RefSeq" id="WP_272163207.1">
    <property type="nucleotide sequence ID" value="NZ_CP116507.1"/>
</dbReference>